<name>A0A366LY54_9ACTN</name>
<gene>
    <name evidence="1" type="ORF">DP939_19730</name>
</gene>
<reference evidence="1 2" key="1">
    <citation type="submission" date="2018-06" db="EMBL/GenBank/DDBJ databases">
        <title>Sphaerisporangium craniellae sp. nov., isolated from a marine sponge in the South China Sea.</title>
        <authorList>
            <person name="Li L."/>
        </authorList>
    </citation>
    <scope>NUCLEOTIDE SEQUENCE [LARGE SCALE GENOMIC DNA]</scope>
    <source>
        <strain evidence="1 2">LHW63015</strain>
    </source>
</reference>
<dbReference type="OrthoDB" id="8479674at2"/>
<protein>
    <recommendedName>
        <fullName evidence="3">Aminoglycoside phosphotransferase domain-containing protein</fullName>
    </recommendedName>
</protein>
<evidence type="ECO:0008006" key="3">
    <source>
        <dbReference type="Google" id="ProtNLM"/>
    </source>
</evidence>
<evidence type="ECO:0000313" key="2">
    <source>
        <dbReference type="Proteomes" id="UP000253303"/>
    </source>
</evidence>
<dbReference type="RefSeq" id="WP_113982177.1">
    <property type="nucleotide sequence ID" value="NZ_QMEY01000007.1"/>
</dbReference>
<keyword evidence="2" id="KW-1185">Reference proteome</keyword>
<evidence type="ECO:0000313" key="1">
    <source>
        <dbReference type="EMBL" id="RBQ18707.1"/>
    </source>
</evidence>
<dbReference type="Proteomes" id="UP000253303">
    <property type="component" value="Unassembled WGS sequence"/>
</dbReference>
<dbReference type="EMBL" id="QMEY01000007">
    <property type="protein sequence ID" value="RBQ18707.1"/>
    <property type="molecule type" value="Genomic_DNA"/>
</dbReference>
<comment type="caution">
    <text evidence="1">The sequence shown here is derived from an EMBL/GenBank/DDBJ whole genome shotgun (WGS) entry which is preliminary data.</text>
</comment>
<accession>A0A366LY54</accession>
<dbReference type="InterPro" id="IPR011009">
    <property type="entry name" value="Kinase-like_dom_sf"/>
</dbReference>
<dbReference type="AlphaFoldDB" id="A0A366LY54"/>
<sequence>MNDARVRVRYLDETVRLLFPRDDDGGDMAAYSLLPHARLPRRLVRRRWWHRPLSRPVMVPAAGGGSIEDHLGEVLGMPIRTVLHVRPARRANRKPILSAYGPDGLAAYVKIGDTERTAKLVGDEARALRLVADLPLKVVTAPTVLHHGTWRGLSVLAVSPLPVPRRHPRGTRFAGDTVRAAVREIAELCPGEPYAWHGDLTPWNMAPAPDGRMLVWDWERFATGVPLGFDAVHFFLHRALRRMRPALAARACLAQATGVLAPYGLSSAEARLTVLRYLIALADRHAADGHEPLGPPAIWLSPLIDHAEPIL</sequence>
<proteinExistence type="predicted"/>
<dbReference type="SUPFAM" id="SSF56112">
    <property type="entry name" value="Protein kinase-like (PK-like)"/>
    <property type="match status" value="1"/>
</dbReference>
<organism evidence="1 2">
    <name type="scientific">Spongiactinospora rosea</name>
    <dbReference type="NCBI Taxonomy" id="2248750"/>
    <lineage>
        <taxon>Bacteria</taxon>
        <taxon>Bacillati</taxon>
        <taxon>Actinomycetota</taxon>
        <taxon>Actinomycetes</taxon>
        <taxon>Streptosporangiales</taxon>
        <taxon>Streptosporangiaceae</taxon>
        <taxon>Spongiactinospora</taxon>
    </lineage>
</organism>